<keyword evidence="3" id="KW-1185">Reference proteome</keyword>
<dbReference type="STRING" id="58919.A0A316ZLV7"/>
<keyword evidence="1" id="KW-0472">Membrane</keyword>
<keyword evidence="1" id="KW-0812">Transmembrane</keyword>
<evidence type="ECO:0000256" key="1">
    <source>
        <dbReference type="SAM" id="Phobius"/>
    </source>
</evidence>
<evidence type="ECO:0000313" key="2">
    <source>
        <dbReference type="EMBL" id="PWO01324.1"/>
    </source>
</evidence>
<dbReference type="Proteomes" id="UP000245946">
    <property type="component" value="Unassembled WGS sequence"/>
</dbReference>
<name>A0A316ZLV7_9BASI</name>
<protein>
    <submittedName>
        <fullName evidence="2">Uncharacterized protein</fullName>
    </submittedName>
</protein>
<accession>A0A316ZLV7</accession>
<organism evidence="2 3">
    <name type="scientific">Tilletiopsis washingtonensis</name>
    <dbReference type="NCBI Taxonomy" id="58919"/>
    <lineage>
        <taxon>Eukaryota</taxon>
        <taxon>Fungi</taxon>
        <taxon>Dikarya</taxon>
        <taxon>Basidiomycota</taxon>
        <taxon>Ustilaginomycotina</taxon>
        <taxon>Exobasidiomycetes</taxon>
        <taxon>Entylomatales</taxon>
        <taxon>Entylomatales incertae sedis</taxon>
        <taxon>Tilletiopsis</taxon>
    </lineage>
</organism>
<proteinExistence type="predicted"/>
<gene>
    <name evidence="2" type="ORF">FA09DRAFT_10533</name>
</gene>
<feature type="transmembrane region" description="Helical" evidence="1">
    <location>
        <begin position="102"/>
        <end position="124"/>
    </location>
</feature>
<dbReference type="RefSeq" id="XP_025601602.1">
    <property type="nucleotide sequence ID" value="XM_025738963.1"/>
</dbReference>
<dbReference type="EMBL" id="KZ819283">
    <property type="protein sequence ID" value="PWO01324.1"/>
    <property type="molecule type" value="Genomic_DNA"/>
</dbReference>
<sequence>MPRCERATCAPAAAPCRHRCAFPAPAGAAAVRAALLSAAAAPPAPASCLLIDGASTFRSFAIPTAPRPPPSLATTSARALPQDHLQGSSHSLNRTLLFLRSAFMKAALLLAAAASLGGVSAIVVPSAGDAPLDFSAPSKFASWEKLHSHAQAGPVGRRDAAGSVKLPLYTHSRRDLNNPDDTRRFALGQAELIHSKWGNATREEKQRLPVRCTVCPNLSHVVP</sequence>
<dbReference type="GeneID" id="37266509"/>
<evidence type="ECO:0000313" key="3">
    <source>
        <dbReference type="Proteomes" id="UP000245946"/>
    </source>
</evidence>
<keyword evidence="1" id="KW-1133">Transmembrane helix</keyword>
<dbReference type="AlphaFoldDB" id="A0A316ZLV7"/>
<reference evidence="2 3" key="1">
    <citation type="journal article" date="2018" name="Mol. Biol. Evol.">
        <title>Broad Genomic Sampling Reveals a Smut Pathogenic Ancestry of the Fungal Clade Ustilaginomycotina.</title>
        <authorList>
            <person name="Kijpornyongpan T."/>
            <person name="Mondo S.J."/>
            <person name="Barry K."/>
            <person name="Sandor L."/>
            <person name="Lee J."/>
            <person name="Lipzen A."/>
            <person name="Pangilinan J."/>
            <person name="LaButti K."/>
            <person name="Hainaut M."/>
            <person name="Henrissat B."/>
            <person name="Grigoriev I.V."/>
            <person name="Spatafora J.W."/>
            <person name="Aime M.C."/>
        </authorList>
    </citation>
    <scope>NUCLEOTIDE SEQUENCE [LARGE SCALE GENOMIC DNA]</scope>
    <source>
        <strain evidence="2 3">MCA 4186</strain>
    </source>
</reference>